<dbReference type="EMBL" id="JARKIE010001101">
    <property type="protein sequence ID" value="KAJ7606441.1"/>
    <property type="molecule type" value="Genomic_DNA"/>
</dbReference>
<organism evidence="2 3">
    <name type="scientific">Mycena rosella</name>
    <name type="common">Pink bonnet</name>
    <name type="synonym">Agaricus rosellus</name>
    <dbReference type="NCBI Taxonomy" id="1033263"/>
    <lineage>
        <taxon>Eukaryota</taxon>
        <taxon>Fungi</taxon>
        <taxon>Dikarya</taxon>
        <taxon>Basidiomycota</taxon>
        <taxon>Agaricomycotina</taxon>
        <taxon>Agaricomycetes</taxon>
        <taxon>Agaricomycetidae</taxon>
        <taxon>Agaricales</taxon>
        <taxon>Marasmiineae</taxon>
        <taxon>Mycenaceae</taxon>
        <taxon>Mycena</taxon>
    </lineage>
</organism>
<evidence type="ECO:0000313" key="3">
    <source>
        <dbReference type="Proteomes" id="UP001221757"/>
    </source>
</evidence>
<dbReference type="AlphaFoldDB" id="A0AAD7B0L1"/>
<protein>
    <submittedName>
        <fullName evidence="2">Uncharacterized protein</fullName>
    </submittedName>
</protein>
<reference evidence="2" key="1">
    <citation type="submission" date="2023-03" db="EMBL/GenBank/DDBJ databases">
        <title>Massive genome expansion in bonnet fungi (Mycena s.s.) driven by repeated elements and novel gene families across ecological guilds.</title>
        <authorList>
            <consortium name="Lawrence Berkeley National Laboratory"/>
            <person name="Harder C.B."/>
            <person name="Miyauchi S."/>
            <person name="Viragh M."/>
            <person name="Kuo A."/>
            <person name="Thoen E."/>
            <person name="Andreopoulos B."/>
            <person name="Lu D."/>
            <person name="Skrede I."/>
            <person name="Drula E."/>
            <person name="Henrissat B."/>
            <person name="Morin E."/>
            <person name="Kohler A."/>
            <person name="Barry K."/>
            <person name="LaButti K."/>
            <person name="Morin E."/>
            <person name="Salamov A."/>
            <person name="Lipzen A."/>
            <person name="Mereny Z."/>
            <person name="Hegedus B."/>
            <person name="Baldrian P."/>
            <person name="Stursova M."/>
            <person name="Weitz H."/>
            <person name="Taylor A."/>
            <person name="Grigoriev I.V."/>
            <person name="Nagy L.G."/>
            <person name="Martin F."/>
            <person name="Kauserud H."/>
        </authorList>
    </citation>
    <scope>NUCLEOTIDE SEQUENCE</scope>
    <source>
        <strain evidence="2">CBHHK067</strain>
    </source>
</reference>
<comment type="caution">
    <text evidence="2">The sequence shown here is derived from an EMBL/GenBank/DDBJ whole genome shotgun (WGS) entry which is preliminary data.</text>
</comment>
<evidence type="ECO:0000313" key="2">
    <source>
        <dbReference type="EMBL" id="KAJ7606441.1"/>
    </source>
</evidence>
<gene>
    <name evidence="2" type="ORF">B0H17DRAFT_1154054</name>
</gene>
<name>A0AAD7B0L1_MYCRO</name>
<dbReference type="Proteomes" id="UP001221757">
    <property type="component" value="Unassembled WGS sequence"/>
</dbReference>
<keyword evidence="3" id="KW-1185">Reference proteome</keyword>
<proteinExistence type="predicted"/>
<feature type="region of interest" description="Disordered" evidence="1">
    <location>
        <begin position="160"/>
        <end position="184"/>
    </location>
</feature>
<accession>A0AAD7B0L1</accession>
<sequence length="184" mass="20740">MRCRERRETQAEVLKLEWKECRRDLKEVWGGGMVVGGKKVGGCRRMKEASQAERLPKLTWNHLLVNKEMPSHELKGEIAICSSPRAESLKIALMQDLPPLYPLNLRTRQPDKLFGYLSRARLSKALAIFAAFSSRTTPLDPRAASNTAWNSSDACSTVHRAGNLGTPAERRNELRAGPNLRYAR</sequence>
<evidence type="ECO:0000256" key="1">
    <source>
        <dbReference type="SAM" id="MobiDB-lite"/>
    </source>
</evidence>